<evidence type="ECO:0000259" key="14">
    <source>
        <dbReference type="Pfam" id="PF13018"/>
    </source>
</evidence>
<organism evidence="16 17">
    <name type="scientific">Haemophilus haemolyticus</name>
    <dbReference type="NCBI Taxonomy" id="726"/>
    <lineage>
        <taxon>Bacteria</taxon>
        <taxon>Pseudomonadati</taxon>
        <taxon>Pseudomonadota</taxon>
        <taxon>Gammaproteobacteria</taxon>
        <taxon>Pasteurellales</taxon>
        <taxon>Pasteurellaceae</taxon>
        <taxon>Haemophilus</taxon>
    </lineage>
</organism>
<dbReference type="Proteomes" id="UP000316282">
    <property type="component" value="Unassembled WGS sequence"/>
</dbReference>
<feature type="domain" description="Trimeric autotransporter adhesin YadA-like stalk" evidence="13">
    <location>
        <begin position="841"/>
        <end position="869"/>
    </location>
</feature>
<evidence type="ECO:0000256" key="7">
    <source>
        <dbReference type="ARBA" id="ARBA00022729"/>
    </source>
</evidence>
<keyword evidence="5" id="KW-1134">Transmembrane beta strand</keyword>
<keyword evidence="9" id="KW-0472">Membrane</keyword>
<dbReference type="GO" id="GO:0015031">
    <property type="term" value="P:protein transport"/>
    <property type="evidence" value="ECO:0007669"/>
    <property type="project" value="UniProtKB-KW"/>
</dbReference>
<dbReference type="InterPro" id="IPR011049">
    <property type="entry name" value="Serralysin-like_metalloprot_C"/>
</dbReference>
<dbReference type="Pfam" id="PF05658">
    <property type="entry name" value="YadA_head"/>
    <property type="match status" value="4"/>
</dbReference>
<dbReference type="GO" id="GO:0009279">
    <property type="term" value="C:cell outer membrane"/>
    <property type="evidence" value="ECO:0007669"/>
    <property type="project" value="UniProtKB-SubCell"/>
</dbReference>
<keyword evidence="6" id="KW-0812">Transmembrane</keyword>
<dbReference type="InterPro" id="IPR040482">
    <property type="entry name" value="Trp_ring"/>
</dbReference>
<dbReference type="Gene3D" id="6.10.250.2040">
    <property type="match status" value="1"/>
</dbReference>
<dbReference type="Gene3D" id="3.30.1300.30">
    <property type="entry name" value="GSPII I/J protein-like"/>
    <property type="match status" value="1"/>
</dbReference>
<dbReference type="SUPFAM" id="SSF101967">
    <property type="entry name" value="Adhesin YadA, collagen-binding domain"/>
    <property type="match status" value="5"/>
</dbReference>
<evidence type="ECO:0000259" key="15">
    <source>
        <dbReference type="Pfam" id="PF18669"/>
    </source>
</evidence>
<feature type="domain" description="Trimeric autotransporter adhesin YadA-like C-terminal membrane anchor" evidence="11">
    <location>
        <begin position="1979"/>
        <end position="2039"/>
    </location>
</feature>
<evidence type="ECO:0000313" key="17">
    <source>
        <dbReference type="Proteomes" id="UP000316282"/>
    </source>
</evidence>
<dbReference type="CDD" id="cd12820">
    <property type="entry name" value="LbR_YadA-like"/>
    <property type="match status" value="1"/>
</dbReference>
<dbReference type="Pfam" id="PF13018">
    <property type="entry name" value="ESPR"/>
    <property type="match status" value="1"/>
</dbReference>
<dbReference type="Pfam" id="PF05662">
    <property type="entry name" value="YadA_stalk"/>
    <property type="match status" value="5"/>
</dbReference>
<evidence type="ECO:0000256" key="3">
    <source>
        <dbReference type="ARBA" id="ARBA00005848"/>
    </source>
</evidence>
<evidence type="ECO:0000256" key="6">
    <source>
        <dbReference type="ARBA" id="ARBA00022692"/>
    </source>
</evidence>
<gene>
    <name evidence="16" type="ORF">EUX52_07450</name>
</gene>
<keyword evidence="10" id="KW-0998">Cell outer membrane</keyword>
<dbReference type="Gene3D" id="2.150.10.10">
    <property type="entry name" value="Serralysin-like metalloprotease, C-terminal"/>
    <property type="match status" value="4"/>
</dbReference>
<dbReference type="SUPFAM" id="SSF54523">
    <property type="entry name" value="Pili subunits"/>
    <property type="match status" value="1"/>
</dbReference>
<evidence type="ECO:0000256" key="8">
    <source>
        <dbReference type="ARBA" id="ARBA00022927"/>
    </source>
</evidence>
<evidence type="ECO:0000256" key="1">
    <source>
        <dbReference type="ARBA" id="ARBA00004241"/>
    </source>
</evidence>
<dbReference type="InterPro" id="IPR008635">
    <property type="entry name" value="Coiled_stalk_dom"/>
</dbReference>
<feature type="domain" description="ESPR" evidence="14">
    <location>
        <begin position="1"/>
        <end position="46"/>
    </location>
</feature>
<dbReference type="EMBL" id="SDPD01000009">
    <property type="protein sequence ID" value="TPH20645.1"/>
    <property type="molecule type" value="Genomic_DNA"/>
</dbReference>
<comment type="similarity">
    <text evidence="3">Belongs to the autotransporter-2 (AT-2) (TC 1.B.40) family.</text>
</comment>
<dbReference type="Gene3D" id="3.90.1780.10">
    <property type="entry name" value="Trimeric adhesin"/>
    <property type="match status" value="7"/>
</dbReference>
<dbReference type="Gene3D" id="1.20.5.170">
    <property type="match status" value="3"/>
</dbReference>
<evidence type="ECO:0000256" key="5">
    <source>
        <dbReference type="ARBA" id="ARBA00022452"/>
    </source>
</evidence>
<evidence type="ECO:0000256" key="10">
    <source>
        <dbReference type="ARBA" id="ARBA00023237"/>
    </source>
</evidence>
<dbReference type="InterPro" id="IPR045584">
    <property type="entry name" value="Pilin-like"/>
</dbReference>
<dbReference type="InterPro" id="IPR008640">
    <property type="entry name" value="Adhesin_Head_dom"/>
</dbReference>
<feature type="domain" description="Trimeric autotransporter adhesin YadA-like head" evidence="12">
    <location>
        <begin position="93"/>
        <end position="113"/>
    </location>
</feature>
<evidence type="ECO:0000256" key="2">
    <source>
        <dbReference type="ARBA" id="ARBA00004442"/>
    </source>
</evidence>
<evidence type="ECO:0000313" key="16">
    <source>
        <dbReference type="EMBL" id="TPH20645.1"/>
    </source>
</evidence>
<protein>
    <submittedName>
        <fullName evidence="16">Uncharacterized protein</fullName>
    </submittedName>
</protein>
<feature type="domain" description="Trimeric autotransporter adhesin YadA-like stalk" evidence="13">
    <location>
        <begin position="1632"/>
        <end position="1672"/>
    </location>
</feature>
<feature type="domain" description="Trimeric autotransporter adhesin YadA-like stalk" evidence="13">
    <location>
        <begin position="289"/>
        <end position="328"/>
    </location>
</feature>
<dbReference type="Pfam" id="PF18669">
    <property type="entry name" value="Trp_ring"/>
    <property type="match status" value="1"/>
</dbReference>
<dbReference type="InterPro" id="IPR024973">
    <property type="entry name" value="ESPR"/>
</dbReference>
<reference evidence="16 17" key="1">
    <citation type="submission" date="2019-01" db="EMBL/GenBank/DDBJ databases">
        <title>Comparative genomic analysis identifies haemin-independent Haemophilus haemolyticus: a formal re-classification of Haemophilus intermedius.</title>
        <authorList>
            <person name="Harris T.M."/>
            <person name="Price E.P."/>
            <person name="Sarovich D.S."/>
            <person name="Norskov-Lauritsen N."/>
            <person name="Beissbarth J."/>
            <person name="Chang A.B."/>
            <person name="Smith-Vaughan H.C."/>
        </authorList>
    </citation>
    <scope>NUCLEOTIDE SEQUENCE [LARGE SCALE GENOMIC DNA]</scope>
    <source>
        <strain evidence="16 17">60982 B Hi-1</strain>
    </source>
</reference>
<keyword evidence="4" id="KW-0813">Transport</keyword>
<feature type="domain" description="Trimeric autotransporter adhesin YadA-like head" evidence="12">
    <location>
        <begin position="122"/>
        <end position="146"/>
    </location>
</feature>
<dbReference type="InterPro" id="IPR005594">
    <property type="entry name" value="YadA_C"/>
</dbReference>
<comment type="subcellular location">
    <subcellularLocation>
        <location evidence="2">Cell outer membrane</location>
    </subcellularLocation>
    <subcellularLocation>
        <location evidence="1">Cell surface</location>
    </subcellularLocation>
</comment>
<name>A0A502LED9_HAEHA</name>
<evidence type="ECO:0000259" key="13">
    <source>
        <dbReference type="Pfam" id="PF05662"/>
    </source>
</evidence>
<comment type="caution">
    <text evidence="16">The sequence shown here is derived from an EMBL/GenBank/DDBJ whole genome shotgun (WGS) entry which is preliminary data.</text>
</comment>
<keyword evidence="7" id="KW-0732">Signal</keyword>
<feature type="domain" description="Trimeric autotransporter adhesin YadA-like stalk" evidence="13">
    <location>
        <begin position="409"/>
        <end position="442"/>
    </location>
</feature>
<evidence type="ECO:0000256" key="4">
    <source>
        <dbReference type="ARBA" id="ARBA00022448"/>
    </source>
</evidence>
<evidence type="ECO:0000259" key="11">
    <source>
        <dbReference type="Pfam" id="PF03895"/>
    </source>
</evidence>
<accession>A0A502LED9</accession>
<dbReference type="RefSeq" id="WP_140527734.1">
    <property type="nucleotide sequence ID" value="NZ_SDPD01000009.1"/>
</dbReference>
<feature type="domain" description="Trimeric autotransporter adhesin YadA-like stalk" evidence="13">
    <location>
        <begin position="1918"/>
        <end position="1960"/>
    </location>
</feature>
<keyword evidence="8" id="KW-0653">Protein transport</keyword>
<dbReference type="Pfam" id="PF03895">
    <property type="entry name" value="YadA_anchor"/>
    <property type="match status" value="1"/>
</dbReference>
<evidence type="ECO:0000259" key="12">
    <source>
        <dbReference type="Pfam" id="PF05658"/>
    </source>
</evidence>
<dbReference type="GO" id="GO:0009986">
    <property type="term" value="C:cell surface"/>
    <property type="evidence" value="ECO:0007669"/>
    <property type="project" value="UniProtKB-SubCell"/>
</dbReference>
<evidence type="ECO:0000256" key="9">
    <source>
        <dbReference type="ARBA" id="ARBA00023136"/>
    </source>
</evidence>
<feature type="domain" description="Trimeric autotransporter adhesin Trp ring" evidence="15">
    <location>
        <begin position="1284"/>
        <end position="1331"/>
    </location>
</feature>
<proteinExistence type="inferred from homology"/>
<dbReference type="InterPro" id="IPR037174">
    <property type="entry name" value="Trimeric_adhesin"/>
</dbReference>
<feature type="domain" description="Trimeric autotransporter adhesin YadA-like head" evidence="12">
    <location>
        <begin position="1759"/>
        <end position="1784"/>
    </location>
</feature>
<feature type="domain" description="Trimeric autotransporter adhesin YadA-like head" evidence="12">
    <location>
        <begin position="220"/>
        <end position="246"/>
    </location>
</feature>
<dbReference type="SUPFAM" id="SSF101999">
    <property type="entry name" value="Trimeric adhesin"/>
    <property type="match status" value="3"/>
</dbReference>
<sequence>MNQIFRVIWNRATQSWIAVSELTKAHKKASSSNTIKTLLGGTALLLSLNGAEAALAISDVTSDGKVVSNGATASGNTAIAIGVSTVSGSGFGVAIGKNARAEKGGQSIAIGGGNNSGEGAVAKGSQSIAIGGNTIAEGDSSIAIGGDDVDDAVKATVTYTNPQNGASKTDTIKQAFQDLTGVDILNPRWTPTKAYNAATAIGMKAEAKELAVSMGTLARAQKVNSVALGSGALATLDNAIALGAGSKTDKQGTKQTQTTVQGITYNWAGGDKTSIGDVVSVGSAGFERQIKNVAAGEVSNISTDAINGSQLYGVLSNLTTGAFLNYAGDNAVQPNVDDTKVIKQSIANNRLDIRGGADKDALTEKNIGVNNENGKLWVKLAKDLKGLNSTNVGGIVTNADGINMNNKPITNLAAGTNPTDAVNKSQLDKVATNNIKLGGDSGTTDAQQLDKTGGLQFNVKGTNGLTTTASGTDVTVKLDDATKKAVDSIANKIENNKIKLSATNDSTSTDQQDLNKSGGIEFKVKGDNGLTASALGDTITLKLDDTTKNKIDNAADKNLSNITDAGKKQIKDQVIWKAKANNSGITLTEDTVDDDKTAETIGADGTLTLDAGKNLRLQRKGKVFTYGLDSDLTGINSITGLTNTLPDTKNDATAPITNQAAPTKVDGTKAASVNDILNAGWNLKENNTPKDFVKAYDTVNFVNGTGTTANVTVTENGAVSAVKFDVKKTTLTADADKGTVSAGNAGDSFATANDVATAINSAFWTATSENDGGVLEGNKTEEKVKAGDKVTFKAGENIKLKQVGKDFTYSLNPVLSNITSIGGNGTTMTFKDAGVDLGGKKITGLAPGEAPTDAVNKSQLDKVATNKIKLAGNSGETEEQQLDKDGGLQFNIKGENGLTTTASGKDVTVKLDDTTKDKIDNAADKNLSNITPTGENKIKGLVSWKAKAMNSHADLTENDESTDVDEFAKIGVDGELTLDAGKNLHLKRKNSIFTYGLASDLTGINSITGLANTLPVTKNDAAAPTTNQPAPTDVDGTKAASVNDILNAGWNLKENDTDKDFVKAYDTVKFVDGTGTTANVTVTENGAVSAVKFDVKKTTLTADADKGTVSAGNAGDSFATANDVANAINSAFWNATSATTTNGEVSGTKVQPVKAGDTVTFEADKNIKLTQADGKFTFATKDDVEFNTVKVGDKEDGKSPVEFKTEKAKLASNNGDNNPTTALNVSSADGKPTQITGVASSLNKAPVTTAPNGKDGAKPESNLVDLANATTPNAVATVGDLQNMGWIVGAPENGYVDTVKNANKVDFKAGAGVSVTGETKDGVREITIAVKDGEVVKDGDLTAIVNGESTPVTKVGDKYYKTSDIDPKTGKPVDDKISAVTPDKGTTPIANAGDGYVTGNKVATAIQKSGFVVGKQTETLSDADFKNEDEKVNPNDELRFADGKNTKVKLATKDAVDKEGNKVTTTTVKFDVDTGTVTSNKDGSVLGPVTPEMKKALDDAKKALADATTPEAKKAAQDKIDTAQANIDNVGNPIATVQNIADAINNSGFTLTTSENGGKKLSGKDEIINPGKKVDLAAGKNMTVKQDPEGKVTYATADDVNFSSVQFGNNGPKINAAGDNINIGDKDGKPTKITGVKAGDISPNSTDAVNGAQIYALSRGNVPNVENITVTNPDGSKTTYKDIVVDENGTPILKTYNVQGQKEIITNSVVEAVHNMNEQGIKFFHSNDGVNRPKVETANSFDSSASGKFATAIGKSAVAHGDNAVAMGNSSKALGNDSIAIGTGNIVEANNSGAFGDPNVIKADATGSYAFGNNNVITTKNTFVLGNDVNNAGNSTSREGTVENSVYLGNKSTATAGDGSRTASLYNIKQDGTKGTSTTAGSVGTVTTATVGNMTYGGFQGAKANGVVSVGAAGDERRIQNVAAGEISSTSTDAINGSQLYSVAKGVGNRINNLQGQVNKLGKRMNAGVAGAMAAANLMQPHKPGQSAAMAAVGQHRGEAALAVGYSRISDNGKYGIKLSMGADTQGQVSTGAGVSYFW</sequence>